<organism evidence="3 4">
    <name type="scientific">Clathrus columnatus</name>
    <dbReference type="NCBI Taxonomy" id="1419009"/>
    <lineage>
        <taxon>Eukaryota</taxon>
        <taxon>Fungi</taxon>
        <taxon>Dikarya</taxon>
        <taxon>Basidiomycota</taxon>
        <taxon>Agaricomycotina</taxon>
        <taxon>Agaricomycetes</taxon>
        <taxon>Phallomycetidae</taxon>
        <taxon>Phallales</taxon>
        <taxon>Clathraceae</taxon>
        <taxon>Clathrus</taxon>
    </lineage>
</organism>
<dbReference type="PANTHER" id="PTHR10758">
    <property type="entry name" value="26S PROTEASOME NON-ATPASE REGULATORY SUBUNIT 3/COP9 SIGNALOSOME COMPLEX SUBUNIT 3"/>
    <property type="match status" value="1"/>
</dbReference>
<dbReference type="Pfam" id="PF22788">
    <property type="entry name" value="COP9_hel_rpt"/>
    <property type="match status" value="1"/>
</dbReference>
<sequence length="467" mass="51376">MSQSLPTSSSSLQTLDAILNEILLPHISNPHLATSLRNIAKRGENGEYLLAGTLLQAGGSGTDGSVAPGMTVGADPLTLLDPYVNTLGYLYILTARLIIQNPLPVTLAVVESFCQSFNPEVARLVPERVTLLAQLIVKITEAENNLSSAIGPLETLLRRYTPSLDYLTTIHSQFVHACVATRNYAAALPILQFSISEIDTRLSPLSYHDVLNYHYIGALALLGLRNYQLASKYLELVVSAPTQSHPSALQLEALKKLTIVRLILYGATRPLPRYSNPNLSRLIKSTPYASFPRVFPSTPDVLQEIVDKDLKVFQTDCNMGLVRQLLEYGPRWAIRRLTATYITLSLKEIGKAVGVPDEQIVRDIVLSMIERSEIKAELNGNTVVFLDDDLAEAGLDSQSFSPKEIEKLLKSTQAQSALLAELDREVARSKEFLIRALKDKEVSAGVLIDEELFNIDGAGHGMKDWDD</sequence>
<dbReference type="PANTHER" id="PTHR10758:SF1">
    <property type="entry name" value="COP9 SIGNALOSOME COMPLEX SUBUNIT 3"/>
    <property type="match status" value="1"/>
</dbReference>
<dbReference type="GO" id="GO:0008180">
    <property type="term" value="C:COP9 signalosome"/>
    <property type="evidence" value="ECO:0007669"/>
    <property type="project" value="TreeGrafter"/>
</dbReference>
<dbReference type="InterPro" id="IPR055089">
    <property type="entry name" value="COP9_N"/>
</dbReference>
<comment type="caution">
    <text evidence="3">The sequence shown here is derived from an EMBL/GenBank/DDBJ whole genome shotgun (WGS) entry which is preliminary data.</text>
</comment>
<name>A0AAV5AA07_9AGAM</name>
<reference evidence="3" key="1">
    <citation type="submission" date="2021-10" db="EMBL/GenBank/DDBJ databases">
        <title>De novo Genome Assembly of Clathrus columnatus (Basidiomycota, Fungi) Using Illumina and Nanopore Sequence Data.</title>
        <authorList>
            <person name="Ogiso-Tanaka E."/>
            <person name="Itagaki H."/>
            <person name="Hosoya T."/>
            <person name="Hosaka K."/>
        </authorList>
    </citation>
    <scope>NUCLEOTIDE SEQUENCE</scope>
    <source>
        <strain evidence="3">MO-923</strain>
    </source>
</reference>
<evidence type="ECO:0000259" key="2">
    <source>
        <dbReference type="Pfam" id="PF22788"/>
    </source>
</evidence>
<dbReference type="AlphaFoldDB" id="A0AAV5AA07"/>
<feature type="domain" description="COP9 signalosome complex subunit 3 N-terminal helical repeats" evidence="2">
    <location>
        <begin position="77"/>
        <end position="276"/>
    </location>
</feature>
<protein>
    <recommendedName>
        <fullName evidence="2">COP9 signalosome complex subunit 3 N-terminal helical repeats domain-containing protein</fullName>
    </recommendedName>
</protein>
<keyword evidence="1" id="KW-0963">Cytoplasm</keyword>
<dbReference type="GO" id="GO:0006511">
    <property type="term" value="P:ubiquitin-dependent protein catabolic process"/>
    <property type="evidence" value="ECO:0007669"/>
    <property type="project" value="TreeGrafter"/>
</dbReference>
<keyword evidence="4" id="KW-1185">Reference proteome</keyword>
<dbReference type="Proteomes" id="UP001050691">
    <property type="component" value="Unassembled WGS sequence"/>
</dbReference>
<dbReference type="InterPro" id="IPR050756">
    <property type="entry name" value="CSN3"/>
</dbReference>
<gene>
    <name evidence="3" type="ORF">Clacol_004534</name>
</gene>
<evidence type="ECO:0000313" key="4">
    <source>
        <dbReference type="Proteomes" id="UP001050691"/>
    </source>
</evidence>
<evidence type="ECO:0000313" key="3">
    <source>
        <dbReference type="EMBL" id="GJJ10308.1"/>
    </source>
</evidence>
<evidence type="ECO:0000256" key="1">
    <source>
        <dbReference type="ARBA" id="ARBA00022490"/>
    </source>
</evidence>
<accession>A0AAV5AA07</accession>
<dbReference type="EMBL" id="BPWL01000005">
    <property type="protein sequence ID" value="GJJ10308.1"/>
    <property type="molecule type" value="Genomic_DNA"/>
</dbReference>
<proteinExistence type="predicted"/>